<dbReference type="InterPro" id="IPR040177">
    <property type="entry name" value="SLC30A9"/>
</dbReference>
<feature type="domain" description="Cation efflux protein cytoplasmic" evidence="8">
    <location>
        <begin position="236"/>
        <end position="303"/>
    </location>
</feature>
<dbReference type="SUPFAM" id="SSF160240">
    <property type="entry name" value="Cation efflux protein cytoplasmic domain-like"/>
    <property type="match status" value="1"/>
</dbReference>
<evidence type="ECO:0000256" key="5">
    <source>
        <dbReference type="ARBA" id="ARBA00023136"/>
    </source>
</evidence>
<keyword evidence="5 6" id="KW-0472">Membrane</keyword>
<dbReference type="InterPro" id="IPR058533">
    <property type="entry name" value="Cation_efflux_TM"/>
</dbReference>
<dbReference type="KEGG" id="taa:NMY3_02082"/>
<feature type="transmembrane region" description="Helical" evidence="6">
    <location>
        <begin position="199"/>
        <end position="221"/>
    </location>
</feature>
<gene>
    <name evidence="9" type="ORF">NMY3_02082</name>
</gene>
<dbReference type="Gene3D" id="3.30.70.1350">
    <property type="entry name" value="Cation efflux protein, cytoplasmic domain"/>
    <property type="match status" value="1"/>
</dbReference>
<evidence type="ECO:0000256" key="2">
    <source>
        <dbReference type="ARBA" id="ARBA00022448"/>
    </source>
</evidence>
<keyword evidence="4 6" id="KW-1133">Transmembrane helix</keyword>
<comment type="subcellular location">
    <subcellularLocation>
        <location evidence="1">Membrane</location>
        <topology evidence="1">Multi-pass membrane protein</topology>
    </subcellularLocation>
</comment>
<feature type="transmembrane region" description="Helical" evidence="6">
    <location>
        <begin position="78"/>
        <end position="97"/>
    </location>
</feature>
<evidence type="ECO:0000256" key="6">
    <source>
        <dbReference type="SAM" id="Phobius"/>
    </source>
</evidence>
<dbReference type="Pfam" id="PF01545">
    <property type="entry name" value="Cation_efflux"/>
    <property type="match status" value="1"/>
</dbReference>
<feature type="transmembrane region" description="Helical" evidence="6">
    <location>
        <begin position="117"/>
        <end position="138"/>
    </location>
</feature>
<feature type="domain" description="Cation efflux protein transmembrane" evidence="7">
    <location>
        <begin position="12"/>
        <end position="228"/>
    </location>
</feature>
<dbReference type="PANTHER" id="PTHR13414">
    <property type="entry name" value="HUEL-CATION TRANSPORTER"/>
    <property type="match status" value="1"/>
</dbReference>
<dbReference type="InterPro" id="IPR036837">
    <property type="entry name" value="Cation_efflux_CTD_sf"/>
</dbReference>
<dbReference type="GO" id="GO:0006829">
    <property type="term" value="P:zinc ion transport"/>
    <property type="evidence" value="ECO:0007669"/>
    <property type="project" value="InterPro"/>
</dbReference>
<accession>A0A654M114</accession>
<keyword evidence="3 6" id="KW-0812">Transmembrane</keyword>
<dbReference type="GO" id="GO:0016020">
    <property type="term" value="C:membrane"/>
    <property type="evidence" value="ECO:0007669"/>
    <property type="project" value="UniProtKB-SubCell"/>
</dbReference>
<reference evidence="10" key="1">
    <citation type="submission" date="2015-10" db="EMBL/GenBank/DDBJ databases">
        <title>Niche specialization of a soil ammonia-oxidizing archaeon, Candidatus Nitrosocosmicus oleophilus.</title>
        <authorList>
            <person name="Jung M.-Y."/>
            <person name="Rhee S.-K."/>
        </authorList>
    </citation>
    <scope>NUCLEOTIDE SEQUENCE [LARGE SCALE GENOMIC DNA]</scope>
    <source>
        <strain evidence="10">MY3</strain>
    </source>
</reference>
<evidence type="ECO:0000256" key="3">
    <source>
        <dbReference type="ARBA" id="ARBA00022692"/>
    </source>
</evidence>
<dbReference type="EMBL" id="CP012850">
    <property type="protein sequence ID" value="ALI36283.1"/>
    <property type="molecule type" value="Genomic_DNA"/>
</dbReference>
<dbReference type="Pfam" id="PF16916">
    <property type="entry name" value="ZT_dimer"/>
    <property type="match status" value="1"/>
</dbReference>
<evidence type="ECO:0000313" key="9">
    <source>
        <dbReference type="EMBL" id="ALI36283.1"/>
    </source>
</evidence>
<dbReference type="InterPro" id="IPR027469">
    <property type="entry name" value="Cation_efflux_TMD_sf"/>
</dbReference>
<evidence type="ECO:0000313" key="10">
    <source>
        <dbReference type="Proteomes" id="UP000058925"/>
    </source>
</evidence>
<dbReference type="InterPro" id="IPR002524">
    <property type="entry name" value="Cation_efflux"/>
</dbReference>
<keyword evidence="2" id="KW-0813">Transport</keyword>
<dbReference type="RefSeq" id="WP_196815582.1">
    <property type="nucleotide sequence ID" value="NZ_CP012850.1"/>
</dbReference>
<dbReference type="PANTHER" id="PTHR13414:SF9">
    <property type="entry name" value="PROTON-COUPLED ZINC ANTIPORTER SLC30A9, MITOCHONDRIAL"/>
    <property type="match status" value="1"/>
</dbReference>
<organism evidence="9 10">
    <name type="scientific">Candidatus Nitrosocosmicus oleophilus</name>
    <dbReference type="NCBI Taxonomy" id="1353260"/>
    <lineage>
        <taxon>Archaea</taxon>
        <taxon>Nitrososphaerota</taxon>
        <taxon>Nitrososphaeria</taxon>
        <taxon>Nitrososphaerales</taxon>
        <taxon>Nitrososphaeraceae</taxon>
        <taxon>Candidatus Nitrosocosmicus</taxon>
    </lineage>
</organism>
<feature type="transmembrane region" description="Helical" evidence="6">
    <location>
        <begin position="12"/>
        <end position="31"/>
    </location>
</feature>
<sequence length="313" mass="34432">MTGGGESKKAVYAALFGNLAIAISKLFAALFTGSTSMWAETYHSFSDTFNQVLLLVGVKTSKREANEKYPFGFGKEQFFWSFVVAILIFGISGVLSLEHGISYFLSDHATHEVKDYIVNYVILAIALVFEVYSLRVAFRIFSKMIEDRGEKLTLPVLFAELKENKDTIIITVLVEDSAALLGILIAIVALALSEITGNLAYDAIGSLLIGVVLMGFALFLARENRGMLIGEAMSKGDLKKINNVISSIPEVEKIKSIRTMHLAAEDVLIAIEVSLIENLSTDAIESIIDNIENKIKEAIPYTDRSKIYVELSQ</sequence>
<name>A0A654M114_9ARCH</name>
<keyword evidence="10" id="KW-1185">Reference proteome</keyword>
<dbReference type="Gene3D" id="1.20.1510.10">
    <property type="entry name" value="Cation efflux protein transmembrane domain"/>
    <property type="match status" value="1"/>
</dbReference>
<proteinExistence type="predicted"/>
<dbReference type="OrthoDB" id="290964at2157"/>
<dbReference type="InterPro" id="IPR027470">
    <property type="entry name" value="Cation_efflux_CTD"/>
</dbReference>
<evidence type="ECO:0000256" key="4">
    <source>
        <dbReference type="ARBA" id="ARBA00022989"/>
    </source>
</evidence>
<dbReference type="Proteomes" id="UP000058925">
    <property type="component" value="Chromosome"/>
</dbReference>
<dbReference type="GeneID" id="60422053"/>
<dbReference type="AlphaFoldDB" id="A0A654M114"/>
<feature type="transmembrane region" description="Helical" evidence="6">
    <location>
        <begin position="168"/>
        <end position="193"/>
    </location>
</feature>
<evidence type="ECO:0000259" key="8">
    <source>
        <dbReference type="Pfam" id="PF16916"/>
    </source>
</evidence>
<evidence type="ECO:0000256" key="1">
    <source>
        <dbReference type="ARBA" id="ARBA00004141"/>
    </source>
</evidence>
<dbReference type="GO" id="GO:0008324">
    <property type="term" value="F:monoatomic cation transmembrane transporter activity"/>
    <property type="evidence" value="ECO:0007669"/>
    <property type="project" value="InterPro"/>
</dbReference>
<dbReference type="NCBIfam" id="TIGR01297">
    <property type="entry name" value="CDF"/>
    <property type="match status" value="1"/>
</dbReference>
<evidence type="ECO:0000259" key="7">
    <source>
        <dbReference type="Pfam" id="PF01545"/>
    </source>
</evidence>
<protein>
    <submittedName>
        <fullName evidence="9">Ferrous iron efflux protein F</fullName>
    </submittedName>
</protein>
<dbReference type="SUPFAM" id="SSF161111">
    <property type="entry name" value="Cation efflux protein transmembrane domain-like"/>
    <property type="match status" value="1"/>
</dbReference>